<reference evidence="3 4" key="1">
    <citation type="submission" date="2023-12" db="EMBL/GenBank/DDBJ databases">
        <title>Description of Novel Strain Fulvimarina sp. 2208YS6-2-32 isolated from Uroteuthis (Photololigo) edulis.</title>
        <authorList>
            <person name="Park J.-S."/>
        </authorList>
    </citation>
    <scope>NUCLEOTIDE SEQUENCE [LARGE SCALE GENOMIC DNA]</scope>
    <source>
        <strain evidence="3 4">2208YS6-2-32</strain>
    </source>
</reference>
<dbReference type="PANTHER" id="PTHR30231">
    <property type="entry name" value="DNA POLYMERASE III SUBUNIT EPSILON"/>
    <property type="match status" value="1"/>
</dbReference>
<dbReference type="PANTHER" id="PTHR30231:SF37">
    <property type="entry name" value="EXODEOXYRIBONUCLEASE 10"/>
    <property type="match status" value="1"/>
</dbReference>
<protein>
    <submittedName>
        <fullName evidence="3">3'-5' exonuclease</fullName>
    </submittedName>
</protein>
<dbReference type="Gene3D" id="3.30.420.10">
    <property type="entry name" value="Ribonuclease H-like superfamily/Ribonuclease H"/>
    <property type="match status" value="1"/>
</dbReference>
<dbReference type="RefSeq" id="WP_322188665.1">
    <property type="nucleotide sequence ID" value="NZ_JAXLPB010000006.1"/>
</dbReference>
<dbReference type="SMART" id="SM00479">
    <property type="entry name" value="EXOIII"/>
    <property type="match status" value="1"/>
</dbReference>
<comment type="caution">
    <text evidence="3">The sequence shown here is derived from an EMBL/GenBank/DDBJ whole genome shotgun (WGS) entry which is preliminary data.</text>
</comment>
<feature type="domain" description="Exonuclease" evidence="2">
    <location>
        <begin position="89"/>
        <end position="251"/>
    </location>
</feature>
<evidence type="ECO:0000259" key="2">
    <source>
        <dbReference type="SMART" id="SM00479"/>
    </source>
</evidence>
<dbReference type="Pfam" id="PF00929">
    <property type="entry name" value="RNase_T"/>
    <property type="match status" value="1"/>
</dbReference>
<evidence type="ECO:0000313" key="4">
    <source>
        <dbReference type="Proteomes" id="UP001294412"/>
    </source>
</evidence>
<dbReference type="NCBIfam" id="NF006615">
    <property type="entry name" value="PRK09182.1"/>
    <property type="match status" value="1"/>
</dbReference>
<accession>A0ABU5I7I5</accession>
<proteinExistence type="predicted"/>
<evidence type="ECO:0000256" key="1">
    <source>
        <dbReference type="SAM" id="MobiDB-lite"/>
    </source>
</evidence>
<gene>
    <name evidence="3" type="ORF">U0C82_16705</name>
</gene>
<keyword evidence="3" id="KW-0269">Exonuclease</keyword>
<dbReference type="SUPFAM" id="SSF53098">
    <property type="entry name" value="Ribonuclease H-like"/>
    <property type="match status" value="1"/>
</dbReference>
<evidence type="ECO:0000313" key="3">
    <source>
        <dbReference type="EMBL" id="MDY8110783.1"/>
    </source>
</evidence>
<keyword evidence="3" id="KW-0540">Nuclease</keyword>
<dbReference type="GO" id="GO:0004527">
    <property type="term" value="F:exonuclease activity"/>
    <property type="evidence" value="ECO:0007669"/>
    <property type="project" value="UniProtKB-KW"/>
</dbReference>
<dbReference type="EMBL" id="JAXLPB010000006">
    <property type="protein sequence ID" value="MDY8110783.1"/>
    <property type="molecule type" value="Genomic_DNA"/>
</dbReference>
<feature type="region of interest" description="Disordered" evidence="1">
    <location>
        <begin position="1"/>
        <end position="37"/>
    </location>
</feature>
<dbReference type="InterPro" id="IPR036397">
    <property type="entry name" value="RNaseH_sf"/>
</dbReference>
<keyword evidence="3" id="KW-0378">Hydrolase</keyword>
<sequence length="339" mass="37841">MTDIEKQRYAGNARQADLFATEPDNAPAARAPGNSNKKAQAFVWPMARDDEERVVEKLQETGRYRIQRQLTPRPIVQNHVVVPGQSIGIILDTETTGLDHRKDEIIELGMVAFTYDASGVRDVIGVFSQLREPAVPISAEITNITGITMDMVAGRSIDPDEISAFIAGAELVIAHNAKFDRPFCEAFHDGFSHKAWACSVAEVDWTSLGFEGNKLVYLIGQCGFFHNGHRAVDDCHALLEVLTSSTGVSAESAFLQLEASAGKDRLHVFAQNSPFDTKDILKARGYRWNDGSDGRAKSWWTEIDETAYEAELKFLRQEIYRSEAEPIVRRLSAYDRYRA</sequence>
<dbReference type="CDD" id="cd06127">
    <property type="entry name" value="DEDDh"/>
    <property type="match status" value="1"/>
</dbReference>
<dbReference type="InterPro" id="IPR013520">
    <property type="entry name" value="Ribonucl_H"/>
</dbReference>
<name>A0ABU5I7I5_9HYPH</name>
<dbReference type="InterPro" id="IPR012337">
    <property type="entry name" value="RNaseH-like_sf"/>
</dbReference>
<keyword evidence="4" id="KW-1185">Reference proteome</keyword>
<dbReference type="Proteomes" id="UP001294412">
    <property type="component" value="Unassembled WGS sequence"/>
</dbReference>
<organism evidence="3 4">
    <name type="scientific">Fulvimarina uroteuthidis</name>
    <dbReference type="NCBI Taxonomy" id="3098149"/>
    <lineage>
        <taxon>Bacteria</taxon>
        <taxon>Pseudomonadati</taxon>
        <taxon>Pseudomonadota</taxon>
        <taxon>Alphaproteobacteria</taxon>
        <taxon>Hyphomicrobiales</taxon>
        <taxon>Aurantimonadaceae</taxon>
        <taxon>Fulvimarina</taxon>
    </lineage>
</organism>